<keyword evidence="1" id="KW-1133">Transmembrane helix</keyword>
<dbReference type="Proteomes" id="UP000095401">
    <property type="component" value="Chromosome"/>
</dbReference>
<feature type="domain" description="Putative zinc-finger" evidence="2">
    <location>
        <begin position="3"/>
        <end position="37"/>
    </location>
</feature>
<name>A0A1D8IR05_9GAMM</name>
<evidence type="ECO:0000256" key="1">
    <source>
        <dbReference type="SAM" id="Phobius"/>
    </source>
</evidence>
<feature type="transmembrane region" description="Helical" evidence="1">
    <location>
        <begin position="84"/>
        <end position="103"/>
    </location>
</feature>
<dbReference type="InterPro" id="IPR041916">
    <property type="entry name" value="Anti_sigma_zinc_sf"/>
</dbReference>
<dbReference type="AlphaFoldDB" id="A0A1D8IR05"/>
<dbReference type="RefSeq" id="WP_070079251.1">
    <property type="nucleotide sequence ID" value="NZ_CP017415.1"/>
</dbReference>
<dbReference type="EMBL" id="CP017415">
    <property type="protein sequence ID" value="AOU98896.1"/>
    <property type="molecule type" value="Genomic_DNA"/>
</dbReference>
<dbReference type="InterPro" id="IPR027383">
    <property type="entry name" value="Znf_put"/>
</dbReference>
<organism evidence="3 4">
    <name type="scientific">Acidihalobacter yilgarnensis</name>
    <dbReference type="NCBI Taxonomy" id="2819280"/>
    <lineage>
        <taxon>Bacteria</taxon>
        <taxon>Pseudomonadati</taxon>
        <taxon>Pseudomonadota</taxon>
        <taxon>Gammaproteobacteria</taxon>
        <taxon>Chromatiales</taxon>
        <taxon>Ectothiorhodospiraceae</taxon>
        <taxon>Acidihalobacter</taxon>
    </lineage>
</organism>
<sequence>MNCPVYRRRFDRYLDGTISSEDRRELDGHLAYCPACREHLSWERRVWNDLRKLPVPPMRQGFSERAIATAVRQPPTRKPIRQRMVGLAIAASLLAGIGIGIGVQRQAQENATPMVQLAQGKDTIRLVFNASKPVDGVRFTVMLPVGVEVAGHPGEREIVWHGKLKQGRNLLSLPLVAERTGHGVLRAEVQYGQYAREIQVGVHVRGPNAMSNI</sequence>
<protein>
    <recommendedName>
        <fullName evidence="2">Putative zinc-finger domain-containing protein</fullName>
    </recommendedName>
</protein>
<reference evidence="4" key="1">
    <citation type="submission" date="2016-09" db="EMBL/GenBank/DDBJ databases">
        <title>Acidihalobacter prosperus F5.</title>
        <authorList>
            <person name="Khaleque H.N."/>
            <person name="Ramsay J.P."/>
            <person name="Kaksonen A.H."/>
            <person name="Boxall N.J."/>
            <person name="Watkin E.L.J."/>
        </authorList>
    </citation>
    <scope>NUCLEOTIDE SEQUENCE [LARGE SCALE GENOMIC DNA]</scope>
    <source>
        <strain evidence="4">F5</strain>
    </source>
</reference>
<dbReference type="Pfam" id="PF13490">
    <property type="entry name" value="zf-HC2"/>
    <property type="match status" value="1"/>
</dbReference>
<evidence type="ECO:0000313" key="3">
    <source>
        <dbReference type="EMBL" id="AOU98896.1"/>
    </source>
</evidence>
<keyword evidence="4" id="KW-1185">Reference proteome</keyword>
<evidence type="ECO:0000313" key="4">
    <source>
        <dbReference type="Proteomes" id="UP000095401"/>
    </source>
</evidence>
<accession>A0A1D8IR05</accession>
<dbReference type="Gene3D" id="1.10.10.1320">
    <property type="entry name" value="Anti-sigma factor, zinc-finger domain"/>
    <property type="match status" value="1"/>
</dbReference>
<dbReference type="KEGG" id="aprs:BI364_13860"/>
<gene>
    <name evidence="3" type="ORF">BI364_13860</name>
</gene>
<proteinExistence type="predicted"/>
<keyword evidence="1" id="KW-0812">Transmembrane</keyword>
<keyword evidence="1" id="KW-0472">Membrane</keyword>
<evidence type="ECO:0000259" key="2">
    <source>
        <dbReference type="Pfam" id="PF13490"/>
    </source>
</evidence>